<dbReference type="PANTHER" id="PTHR22946:SF9">
    <property type="entry name" value="POLYKETIDE TRANSFERASE AF380"/>
    <property type="match status" value="1"/>
</dbReference>
<keyword evidence="3" id="KW-0812">Transmembrane</keyword>
<keyword evidence="3" id="KW-1133">Transmembrane helix</keyword>
<proteinExistence type="inferred from homology"/>
<keyword evidence="1 5" id="KW-0378">Hydrolase</keyword>
<evidence type="ECO:0000256" key="1">
    <source>
        <dbReference type="ARBA" id="ARBA00022801"/>
    </source>
</evidence>
<dbReference type="InterPro" id="IPR050261">
    <property type="entry name" value="FrsA_esterase"/>
</dbReference>
<protein>
    <submittedName>
        <fullName evidence="5">Alpha/beta fold hydrolase</fullName>
    </submittedName>
</protein>
<feature type="domain" description="AB hydrolase-1" evidence="4">
    <location>
        <begin position="77"/>
        <end position="182"/>
    </location>
</feature>
<reference evidence="5" key="1">
    <citation type="submission" date="2020-10" db="EMBL/GenBank/DDBJ databases">
        <title>Connecting structure to function with the recovery of over 1000 high-quality activated sludge metagenome-assembled genomes encoding full-length rRNA genes using long-read sequencing.</title>
        <authorList>
            <person name="Singleton C.M."/>
            <person name="Petriglieri F."/>
            <person name="Kristensen J.M."/>
            <person name="Kirkegaard R.H."/>
            <person name="Michaelsen T.Y."/>
            <person name="Andersen M.H."/>
            <person name="Karst S.M."/>
            <person name="Dueholm M.S."/>
            <person name="Nielsen P.H."/>
            <person name="Albertsen M."/>
        </authorList>
    </citation>
    <scope>NUCLEOTIDE SEQUENCE</scope>
    <source>
        <strain evidence="5">EsbW_18-Q3-R4-48_MAXAC.044</strain>
    </source>
</reference>
<evidence type="ECO:0000259" key="4">
    <source>
        <dbReference type="Pfam" id="PF00561"/>
    </source>
</evidence>
<keyword evidence="3" id="KW-0472">Membrane</keyword>
<dbReference type="SUPFAM" id="SSF53474">
    <property type="entry name" value="alpha/beta-Hydrolases"/>
    <property type="match status" value="1"/>
</dbReference>
<organism evidence="5 6">
    <name type="scientific">Candidatus Propionivibrio dominans</name>
    <dbReference type="NCBI Taxonomy" id="2954373"/>
    <lineage>
        <taxon>Bacteria</taxon>
        <taxon>Pseudomonadati</taxon>
        <taxon>Pseudomonadota</taxon>
        <taxon>Betaproteobacteria</taxon>
        <taxon>Rhodocyclales</taxon>
        <taxon>Rhodocyclaceae</taxon>
        <taxon>Propionivibrio</taxon>
    </lineage>
</organism>
<feature type="transmembrane region" description="Helical" evidence="3">
    <location>
        <begin position="6"/>
        <end position="29"/>
    </location>
</feature>
<dbReference type="Proteomes" id="UP000886602">
    <property type="component" value="Unassembled WGS sequence"/>
</dbReference>
<dbReference type="EMBL" id="JADJNC010000067">
    <property type="protein sequence ID" value="MBK7425381.1"/>
    <property type="molecule type" value="Genomic_DNA"/>
</dbReference>
<comment type="similarity">
    <text evidence="2">Belongs to the AB hydrolase superfamily. FUS2 hydrolase family.</text>
</comment>
<gene>
    <name evidence="5" type="ORF">IPJ48_21145</name>
</gene>
<dbReference type="InterPro" id="IPR000073">
    <property type="entry name" value="AB_hydrolase_1"/>
</dbReference>
<name>A0A9D7FP87_9RHOO</name>
<dbReference type="PANTHER" id="PTHR22946">
    <property type="entry name" value="DIENELACTONE HYDROLASE DOMAIN-CONTAINING PROTEIN-RELATED"/>
    <property type="match status" value="1"/>
</dbReference>
<evidence type="ECO:0000313" key="6">
    <source>
        <dbReference type="Proteomes" id="UP000886602"/>
    </source>
</evidence>
<dbReference type="GO" id="GO:0052689">
    <property type="term" value="F:carboxylic ester hydrolase activity"/>
    <property type="evidence" value="ECO:0007669"/>
    <property type="project" value="UniProtKB-ARBA"/>
</dbReference>
<dbReference type="AlphaFoldDB" id="A0A9D7FP87"/>
<evidence type="ECO:0000313" key="5">
    <source>
        <dbReference type="EMBL" id="MBK7425381.1"/>
    </source>
</evidence>
<accession>A0A9D7FP87</accession>
<evidence type="ECO:0000256" key="3">
    <source>
        <dbReference type="SAM" id="Phobius"/>
    </source>
</evidence>
<dbReference type="Gene3D" id="3.40.50.1820">
    <property type="entry name" value="alpha/beta hydrolase"/>
    <property type="match status" value="1"/>
</dbReference>
<dbReference type="InterPro" id="IPR029058">
    <property type="entry name" value="AB_hydrolase_fold"/>
</dbReference>
<dbReference type="Pfam" id="PF00561">
    <property type="entry name" value="Abhydrolase_1"/>
    <property type="match status" value="1"/>
</dbReference>
<evidence type="ECO:0000256" key="2">
    <source>
        <dbReference type="ARBA" id="ARBA00038115"/>
    </source>
</evidence>
<comment type="caution">
    <text evidence="5">The sequence shown here is derived from an EMBL/GenBank/DDBJ whole genome shotgun (WGS) entry which is preliminary data.</text>
</comment>
<sequence length="313" mass="34168">MVFPGSAIHSLIALVSGATLAMLALNAMIRIGLRAPRIRSRTDPSDSGLPFRNVRLPTANNKHVHGWFVPAIRQFAPTLVVLHGWGGNSEMMLPLADPFYRAGYALFFIDARNHGASDSDSFSSLPRFAEDLESALDWLQQQPETDPGRIGLIGHSLGAAAALLLASRRRDVAAVVSLASFAHPEGVMRRYLAARSIPFVPFGWYTLRYVQRVIGHRFTDIAPQNTIRKITCPVLLAHGREDTTVPVEDAHLILAGSGNELTHLLLVAGEHEDYSGFHCHTGEILGFVADAMEKPDQTRTDDQSGTAMPSSNF</sequence>